<dbReference type="GO" id="GO:0003677">
    <property type="term" value="F:DNA binding"/>
    <property type="evidence" value="ECO:0007669"/>
    <property type="project" value="InterPro"/>
</dbReference>
<protein>
    <recommendedName>
        <fullName evidence="1">HTH Mu-type domain-containing protein</fullName>
    </recommendedName>
</protein>
<dbReference type="PROSITE" id="PS51702">
    <property type="entry name" value="HTH_MU"/>
    <property type="match status" value="1"/>
</dbReference>
<accession>A0A317DVG6</accession>
<evidence type="ECO:0000313" key="2">
    <source>
        <dbReference type="EMBL" id="PWR18374.1"/>
    </source>
</evidence>
<reference evidence="2 3" key="1">
    <citation type="submission" date="2018-05" db="EMBL/GenBank/DDBJ databases">
        <title>Zavarzinia sp. HR-AS.</title>
        <authorList>
            <person name="Lee Y."/>
            <person name="Jeon C.O."/>
        </authorList>
    </citation>
    <scope>NUCLEOTIDE SEQUENCE [LARGE SCALE GENOMIC DNA]</scope>
    <source>
        <strain evidence="2 3">HR-AS</strain>
    </source>
</reference>
<dbReference type="InterPro" id="IPR003314">
    <property type="entry name" value="Mu-type_HTH"/>
</dbReference>
<dbReference type="Proteomes" id="UP000245461">
    <property type="component" value="Unassembled WGS sequence"/>
</dbReference>
<dbReference type="EMBL" id="QGLE01000015">
    <property type="protein sequence ID" value="PWR18374.1"/>
    <property type="molecule type" value="Genomic_DNA"/>
</dbReference>
<organism evidence="2 3">
    <name type="scientific">Zavarzinia aquatilis</name>
    <dbReference type="NCBI Taxonomy" id="2211142"/>
    <lineage>
        <taxon>Bacteria</taxon>
        <taxon>Pseudomonadati</taxon>
        <taxon>Pseudomonadota</taxon>
        <taxon>Alphaproteobacteria</taxon>
        <taxon>Rhodospirillales</taxon>
        <taxon>Zavarziniaceae</taxon>
        <taxon>Zavarzinia</taxon>
    </lineage>
</organism>
<evidence type="ECO:0000259" key="1">
    <source>
        <dbReference type="PROSITE" id="PS51702"/>
    </source>
</evidence>
<feature type="non-terminal residue" evidence="2">
    <location>
        <position position="323"/>
    </location>
</feature>
<comment type="caution">
    <text evidence="2">The sequence shown here is derived from an EMBL/GenBank/DDBJ whole genome shotgun (WGS) entry which is preliminary data.</text>
</comment>
<gene>
    <name evidence="2" type="ORF">DKG74_19150</name>
</gene>
<dbReference type="Gene3D" id="1.10.10.10">
    <property type="entry name" value="Winged helix-like DNA-binding domain superfamily/Winged helix DNA-binding domain"/>
    <property type="match status" value="1"/>
</dbReference>
<dbReference type="AlphaFoldDB" id="A0A317DVG6"/>
<keyword evidence="3" id="KW-1185">Reference proteome</keyword>
<proteinExistence type="predicted"/>
<feature type="domain" description="HTH Mu-type" evidence="1">
    <location>
        <begin position="2"/>
        <end position="73"/>
    </location>
</feature>
<name>A0A317DVG6_9PROT</name>
<dbReference type="InterPro" id="IPR036388">
    <property type="entry name" value="WH-like_DNA-bd_sf"/>
</dbReference>
<sequence>MEGGTAMKAKLVTIAEIAAALQVTDRAARDRAVNAGWLYTEKSVRGGRQRLYSISDLPRDVRTALSRHQIAAVQAELTAKGVLKDKAPAPAPAPAALVAAEKISATPKAEQRRDGRLELYHAYVDYRLAAGASDRQAMPSFATLWVHAASAIKAGQPLPAALPEAISKQPRWVFEAQPRLSVATLRRIAEAVKKGEIGALAGRYGGRADTGIIDRAYDGRAVEIVLALLSKSDHLSAYEVRRQLRGNLGEDAVMPDGQVVPWPSVRRFQAWIAEAKVKFADVLMALKNPDGWRSRYEFAFGEQPVGEGLNDRWQIDASPADAL</sequence>
<evidence type="ECO:0000313" key="3">
    <source>
        <dbReference type="Proteomes" id="UP000245461"/>
    </source>
</evidence>